<dbReference type="AlphaFoldDB" id="A0AAW9JZ03"/>
<dbReference type="RefSeq" id="WP_322809950.1">
    <property type="nucleotide sequence ID" value="NZ_JAVBVO010000042.1"/>
</dbReference>
<evidence type="ECO:0000313" key="1">
    <source>
        <dbReference type="EMBL" id="MDZ5760808.1"/>
    </source>
</evidence>
<name>A0AAW9JZ03_CARML</name>
<dbReference type="EMBL" id="JAVBVO010000042">
    <property type="protein sequence ID" value="MDZ5760808.1"/>
    <property type="molecule type" value="Genomic_DNA"/>
</dbReference>
<proteinExistence type="predicted"/>
<comment type="caution">
    <text evidence="1">The sequence shown here is derived from an EMBL/GenBank/DDBJ whole genome shotgun (WGS) entry which is preliminary data.</text>
</comment>
<evidence type="ECO:0000313" key="2">
    <source>
        <dbReference type="Proteomes" id="UP001290462"/>
    </source>
</evidence>
<organism evidence="1 2">
    <name type="scientific">Carnobacterium maltaromaticum</name>
    <name type="common">Carnobacterium piscicola</name>
    <dbReference type="NCBI Taxonomy" id="2751"/>
    <lineage>
        <taxon>Bacteria</taxon>
        <taxon>Bacillati</taxon>
        <taxon>Bacillota</taxon>
        <taxon>Bacilli</taxon>
        <taxon>Lactobacillales</taxon>
        <taxon>Carnobacteriaceae</taxon>
        <taxon>Carnobacterium</taxon>
    </lineage>
</organism>
<accession>A0AAW9JZ03</accession>
<protein>
    <submittedName>
        <fullName evidence="1">Uncharacterized protein</fullName>
    </submittedName>
</protein>
<gene>
    <name evidence="1" type="ORF">RAK27_19370</name>
</gene>
<dbReference type="Proteomes" id="UP001290462">
    <property type="component" value="Unassembled WGS sequence"/>
</dbReference>
<reference evidence="1" key="1">
    <citation type="submission" date="2023-08" db="EMBL/GenBank/DDBJ databases">
        <title>Genomic characterization of piscicolin 126 produced by Carnobacterium maltaromaticum CM22 strain isolated from salmon (Salmo salar).</title>
        <authorList>
            <person name="Gonzalez-Gragera E."/>
            <person name="Garcia-Lopez J.D."/>
            <person name="Teso-Perez C."/>
            <person name="Gimenez-Hernandez I."/>
            <person name="Peralta-Sanchez J.M."/>
            <person name="Valdivia E."/>
            <person name="Montalban-Lopez M."/>
            <person name="Martin-Platero A.M."/>
            <person name="Banos A."/>
            <person name="Martinez-Bueno M."/>
        </authorList>
    </citation>
    <scope>NUCLEOTIDE SEQUENCE</scope>
    <source>
        <strain evidence="1">CM22</strain>
    </source>
</reference>
<sequence length="99" mass="11541">MTMNYILKNPIRIEKYIEFYGKKNSTFIFDKVSESLVADAIEETQHFSKNDFYRNQKSFIFMFNTVDDPKIPKLSNGVAVIPYIVILDDDSQTVGIYID</sequence>